<dbReference type="RefSeq" id="WP_096830394.1">
    <property type="nucleotide sequence ID" value="NZ_NXIB02000084.1"/>
</dbReference>
<evidence type="ECO:0000259" key="1">
    <source>
        <dbReference type="Pfam" id="PF03167"/>
    </source>
</evidence>
<organism evidence="2 3">
    <name type="scientific">Tychonema bourrellyi FEM_GT703</name>
    <dbReference type="NCBI Taxonomy" id="2040638"/>
    <lineage>
        <taxon>Bacteria</taxon>
        <taxon>Bacillati</taxon>
        <taxon>Cyanobacteriota</taxon>
        <taxon>Cyanophyceae</taxon>
        <taxon>Oscillatoriophycideae</taxon>
        <taxon>Oscillatoriales</taxon>
        <taxon>Microcoleaceae</taxon>
        <taxon>Tychonema</taxon>
    </lineage>
</organism>
<reference evidence="2" key="1">
    <citation type="submission" date="2017-10" db="EMBL/GenBank/DDBJ databases">
        <title>Draft genome sequence of the planktic cyanobacteria Tychonema bourrellyi isolated from alpine lentic freshwater.</title>
        <authorList>
            <person name="Tett A."/>
            <person name="Armanini F."/>
            <person name="Asnicar F."/>
            <person name="Boscaini A."/>
            <person name="Pasolli E."/>
            <person name="Zolfo M."/>
            <person name="Donati C."/>
            <person name="Salmaso N."/>
            <person name="Segata N."/>
        </authorList>
    </citation>
    <scope>NUCLEOTIDE SEQUENCE</scope>
    <source>
        <strain evidence="2">FEM_GT703</strain>
    </source>
</reference>
<dbReference type="InterPro" id="IPR005122">
    <property type="entry name" value="Uracil-DNA_glycosylase-like"/>
</dbReference>
<comment type="caution">
    <text evidence="2">The sequence shown here is derived from an EMBL/GenBank/DDBJ whole genome shotgun (WGS) entry which is preliminary data.</text>
</comment>
<name>A0A2G4EYT0_9CYAN</name>
<keyword evidence="3" id="KW-1185">Reference proteome</keyword>
<accession>A0A2G4EYT0</accession>
<feature type="domain" description="Uracil-DNA glycosylase-like" evidence="1">
    <location>
        <begin position="56"/>
        <end position="231"/>
    </location>
</feature>
<dbReference type="AlphaFoldDB" id="A0A2G4EYT0"/>
<gene>
    <name evidence="2" type="ORF">CP500_014750</name>
</gene>
<evidence type="ECO:0000313" key="2">
    <source>
        <dbReference type="EMBL" id="PHX54679.1"/>
    </source>
</evidence>
<proteinExistence type="predicted"/>
<dbReference type="Gene3D" id="3.40.470.10">
    <property type="entry name" value="Uracil-DNA glycosylase-like domain"/>
    <property type="match status" value="1"/>
</dbReference>
<dbReference type="Pfam" id="PF03167">
    <property type="entry name" value="UDG"/>
    <property type="match status" value="1"/>
</dbReference>
<dbReference type="Proteomes" id="UP000226442">
    <property type="component" value="Unassembled WGS sequence"/>
</dbReference>
<dbReference type="SUPFAM" id="SSF52141">
    <property type="entry name" value="Uracil-DNA glycosylase-like"/>
    <property type="match status" value="1"/>
</dbReference>
<evidence type="ECO:0000313" key="3">
    <source>
        <dbReference type="Proteomes" id="UP000226442"/>
    </source>
</evidence>
<dbReference type="InterPro" id="IPR036895">
    <property type="entry name" value="Uracil-DNA_glycosylase-like_sf"/>
</dbReference>
<dbReference type="OrthoDB" id="4936622at2"/>
<protein>
    <recommendedName>
        <fullName evidence="1">Uracil-DNA glycosylase-like domain-containing protein</fullName>
    </recommendedName>
</protein>
<sequence>MSEITLLHEIAHCPHARFCRENPAAEHPCSEIVNYQKSLNLDDFQVPEPWSGHIEKAPILFLSSNPSIGAGENYPNWSWSDDDMEDYFSYRFGGGRKEWIVNGTKSLLMDGTYSHAVKFWAAVRQRAMELFERDVLPGIDYALTEIVHCKSHKEIGVERAQNKCVEAYLLRTLELAGAKVIVVLGKRARKAIQSQFNIPEKISVSEAIKIGSSERFFAFLPHPNARSDRSFSKCFQDDELEKLRASLHLSSSLSLSSGIEGECFTALA</sequence>
<dbReference type="EMBL" id="NXIB02000084">
    <property type="protein sequence ID" value="PHX54679.1"/>
    <property type="molecule type" value="Genomic_DNA"/>
</dbReference>